<dbReference type="Gene3D" id="1.10.287.130">
    <property type="match status" value="1"/>
</dbReference>
<sequence>LASQGKSGLTMQQALLDQRIIKFGQSIFDYEETQRQLDGTVRVVSVSKVPLPLEDGSTGVLCIFRDITERKQMLEKLSKAKVDAEQASRAKSRFLSVVSHEMKTPVNAIKGGLDLLASWCQEPKQQALAQTLLEASDQLLALVDDVMNTVRSDYYDVELNNQAMDVCQLTQACYDKVCMHADRKAEVDCQLLIAPAVQQLPLLDLDALRISQLINNLLDNAIKFTQSGTVVLQLDCLQQQNSEAVLQWRVNDSGCG</sequence>
<dbReference type="SUPFAM" id="SSF47384">
    <property type="entry name" value="Homodimeric domain of signal transducing histidine kinase"/>
    <property type="match status" value="1"/>
</dbReference>
<keyword evidence="3" id="KW-0808">Transferase</keyword>
<dbReference type="SUPFAM" id="SSF55785">
    <property type="entry name" value="PYP-like sensor domain (PAS domain)"/>
    <property type="match status" value="1"/>
</dbReference>
<feature type="non-terminal residue" evidence="8">
    <location>
        <position position="1"/>
    </location>
</feature>
<proteinExistence type="predicted"/>
<dbReference type="InterPro" id="IPR013656">
    <property type="entry name" value="PAS_4"/>
</dbReference>
<evidence type="ECO:0000256" key="5">
    <source>
        <dbReference type="ARBA" id="ARBA00023012"/>
    </source>
</evidence>
<organism evidence="8">
    <name type="scientific">marine sediment metagenome</name>
    <dbReference type="NCBI Taxonomy" id="412755"/>
    <lineage>
        <taxon>unclassified sequences</taxon>
        <taxon>metagenomes</taxon>
        <taxon>ecological metagenomes</taxon>
    </lineage>
</organism>
<keyword evidence="5" id="KW-0902">Two-component regulatory system</keyword>
<name>X1DY68_9ZZZZ</name>
<evidence type="ECO:0000259" key="7">
    <source>
        <dbReference type="PROSITE" id="PS50113"/>
    </source>
</evidence>
<feature type="domain" description="PAC" evidence="7">
    <location>
        <begin position="28"/>
        <end position="79"/>
    </location>
</feature>
<reference evidence="8" key="1">
    <citation type="journal article" date="2014" name="Front. Microbiol.">
        <title>High frequency of phylogenetically diverse reductive dehalogenase-homologous genes in deep subseafloor sedimentary metagenomes.</title>
        <authorList>
            <person name="Kawai M."/>
            <person name="Futagami T."/>
            <person name="Toyoda A."/>
            <person name="Takaki Y."/>
            <person name="Nishi S."/>
            <person name="Hori S."/>
            <person name="Arai W."/>
            <person name="Tsubouchi T."/>
            <person name="Morono Y."/>
            <person name="Uchiyama I."/>
            <person name="Ito T."/>
            <person name="Fujiyama A."/>
            <person name="Inagaki F."/>
            <person name="Takami H."/>
        </authorList>
    </citation>
    <scope>NUCLEOTIDE SEQUENCE</scope>
    <source>
        <strain evidence="8">Expedition CK06-06</strain>
    </source>
</reference>
<dbReference type="AlphaFoldDB" id="X1DY68"/>
<dbReference type="InterPro" id="IPR036097">
    <property type="entry name" value="HisK_dim/P_sf"/>
</dbReference>
<dbReference type="PROSITE" id="PS50113">
    <property type="entry name" value="PAC"/>
    <property type="match status" value="1"/>
</dbReference>
<dbReference type="InterPro" id="IPR003661">
    <property type="entry name" value="HisK_dim/P_dom"/>
</dbReference>
<feature type="non-terminal residue" evidence="8">
    <location>
        <position position="256"/>
    </location>
</feature>
<keyword evidence="4" id="KW-0418">Kinase</keyword>
<comment type="catalytic activity">
    <reaction evidence="1">
        <text>ATP + protein L-histidine = ADP + protein N-phospho-L-histidine.</text>
        <dbReference type="EC" id="2.7.13.3"/>
    </reaction>
</comment>
<dbReference type="SMART" id="SM00388">
    <property type="entry name" value="HisKA"/>
    <property type="match status" value="1"/>
</dbReference>
<dbReference type="InterPro" id="IPR050736">
    <property type="entry name" value="Sensor_HK_Regulatory"/>
</dbReference>
<dbReference type="InterPro" id="IPR035965">
    <property type="entry name" value="PAS-like_dom_sf"/>
</dbReference>
<dbReference type="CDD" id="cd00082">
    <property type="entry name" value="HisKA"/>
    <property type="match status" value="1"/>
</dbReference>
<dbReference type="InterPro" id="IPR003594">
    <property type="entry name" value="HATPase_dom"/>
</dbReference>
<evidence type="ECO:0000259" key="6">
    <source>
        <dbReference type="PROSITE" id="PS50109"/>
    </source>
</evidence>
<dbReference type="PANTHER" id="PTHR43711">
    <property type="entry name" value="TWO-COMPONENT HISTIDINE KINASE"/>
    <property type="match status" value="1"/>
</dbReference>
<dbReference type="InterPro" id="IPR036890">
    <property type="entry name" value="HATPase_C_sf"/>
</dbReference>
<dbReference type="Pfam" id="PF00512">
    <property type="entry name" value="HisKA"/>
    <property type="match status" value="1"/>
</dbReference>
<dbReference type="GO" id="GO:0000155">
    <property type="term" value="F:phosphorelay sensor kinase activity"/>
    <property type="evidence" value="ECO:0007669"/>
    <property type="project" value="InterPro"/>
</dbReference>
<dbReference type="PANTHER" id="PTHR43711:SF26">
    <property type="entry name" value="SENSOR HISTIDINE KINASE RCSC"/>
    <property type="match status" value="1"/>
</dbReference>
<dbReference type="Gene3D" id="3.30.565.10">
    <property type="entry name" value="Histidine kinase-like ATPase, C-terminal domain"/>
    <property type="match status" value="1"/>
</dbReference>
<dbReference type="InterPro" id="IPR000700">
    <property type="entry name" value="PAS-assoc_C"/>
</dbReference>
<dbReference type="Pfam" id="PF02518">
    <property type="entry name" value="HATPase_c"/>
    <property type="match status" value="1"/>
</dbReference>
<evidence type="ECO:0000256" key="4">
    <source>
        <dbReference type="ARBA" id="ARBA00022777"/>
    </source>
</evidence>
<dbReference type="Gene3D" id="3.30.450.20">
    <property type="entry name" value="PAS domain"/>
    <property type="match status" value="1"/>
</dbReference>
<dbReference type="EC" id="2.7.13.3" evidence="2"/>
<dbReference type="SUPFAM" id="SSF55874">
    <property type="entry name" value="ATPase domain of HSP90 chaperone/DNA topoisomerase II/histidine kinase"/>
    <property type="match status" value="1"/>
</dbReference>
<comment type="caution">
    <text evidence="8">The sequence shown here is derived from an EMBL/GenBank/DDBJ whole genome shotgun (WGS) entry which is preliminary data.</text>
</comment>
<dbReference type="NCBIfam" id="TIGR00229">
    <property type="entry name" value="sensory_box"/>
    <property type="match status" value="1"/>
</dbReference>
<gene>
    <name evidence="8" type="ORF">S01H4_54430</name>
</gene>
<protein>
    <recommendedName>
        <fullName evidence="2">histidine kinase</fullName>
        <ecNumber evidence="2">2.7.13.3</ecNumber>
    </recommendedName>
</protein>
<accession>X1DY68</accession>
<evidence type="ECO:0000256" key="3">
    <source>
        <dbReference type="ARBA" id="ARBA00022679"/>
    </source>
</evidence>
<evidence type="ECO:0000256" key="1">
    <source>
        <dbReference type="ARBA" id="ARBA00000085"/>
    </source>
</evidence>
<dbReference type="InterPro" id="IPR000014">
    <property type="entry name" value="PAS"/>
</dbReference>
<dbReference type="PROSITE" id="PS50109">
    <property type="entry name" value="HIS_KIN"/>
    <property type="match status" value="1"/>
</dbReference>
<dbReference type="Pfam" id="PF08448">
    <property type="entry name" value="PAS_4"/>
    <property type="match status" value="1"/>
</dbReference>
<dbReference type="EMBL" id="BART01031324">
    <property type="protein sequence ID" value="GAH13130.1"/>
    <property type="molecule type" value="Genomic_DNA"/>
</dbReference>
<evidence type="ECO:0000313" key="8">
    <source>
        <dbReference type="EMBL" id="GAH13130.1"/>
    </source>
</evidence>
<evidence type="ECO:0000256" key="2">
    <source>
        <dbReference type="ARBA" id="ARBA00012438"/>
    </source>
</evidence>
<feature type="domain" description="Histidine kinase" evidence="6">
    <location>
        <begin position="97"/>
        <end position="256"/>
    </location>
</feature>
<dbReference type="InterPro" id="IPR005467">
    <property type="entry name" value="His_kinase_dom"/>
</dbReference>